<reference evidence="3" key="2">
    <citation type="submission" date="2020-08" db="EMBL/GenBank/DDBJ databases">
        <authorList>
            <person name="Kikuchi T."/>
        </authorList>
    </citation>
    <scope>NUCLEOTIDE SEQUENCE</scope>
    <source>
        <strain evidence="2">Ka4C1</strain>
    </source>
</reference>
<keyword evidence="5" id="KW-1185">Reference proteome</keyword>
<evidence type="ECO:0000313" key="2">
    <source>
        <dbReference type="EMBL" id="CAD5231401.1"/>
    </source>
</evidence>
<evidence type="ECO:0000256" key="1">
    <source>
        <dbReference type="SAM" id="MobiDB-lite"/>
    </source>
</evidence>
<evidence type="ECO:0000313" key="6">
    <source>
        <dbReference type="WBParaSite" id="BXY_0394800.1"/>
    </source>
</evidence>
<dbReference type="AlphaFoldDB" id="A0A1I7RT94"/>
<gene>
    <name evidence="2" type="ORF">BXYJ_LOCUS11497</name>
</gene>
<reference evidence="6" key="1">
    <citation type="submission" date="2016-11" db="UniProtKB">
        <authorList>
            <consortium name="WormBaseParasite"/>
        </authorList>
    </citation>
    <scope>IDENTIFICATION</scope>
</reference>
<dbReference type="EMBL" id="CAJFDI010000005">
    <property type="protein sequence ID" value="CAD5231401.1"/>
    <property type="molecule type" value="Genomic_DNA"/>
</dbReference>
<evidence type="ECO:0000313" key="5">
    <source>
        <dbReference type="Proteomes" id="UP000659654"/>
    </source>
</evidence>
<protein>
    <submittedName>
        <fullName evidence="2">(pine wood nematode) hypothetical protein</fullName>
    </submittedName>
</protein>
<dbReference type="Proteomes" id="UP000659654">
    <property type="component" value="Unassembled WGS sequence"/>
</dbReference>
<dbReference type="WBParaSite" id="BXY_0394800.1">
    <property type="protein sequence ID" value="BXY_0394800.1"/>
    <property type="gene ID" value="BXY_0394800"/>
</dbReference>
<dbReference type="EMBL" id="CAJFCV020000005">
    <property type="protein sequence ID" value="CAG9122531.1"/>
    <property type="molecule type" value="Genomic_DNA"/>
</dbReference>
<evidence type="ECO:0000313" key="4">
    <source>
        <dbReference type="Proteomes" id="UP000095284"/>
    </source>
</evidence>
<evidence type="ECO:0000313" key="3">
    <source>
        <dbReference type="EMBL" id="CAG9122531.1"/>
    </source>
</evidence>
<feature type="compositionally biased region" description="Basic and acidic residues" evidence="1">
    <location>
        <begin position="99"/>
        <end position="110"/>
    </location>
</feature>
<dbReference type="Proteomes" id="UP000095284">
    <property type="component" value="Unplaced"/>
</dbReference>
<accession>A0A1I7RT94</accession>
<name>A0A1I7RT94_BURXY</name>
<sequence length="118" mass="13140">MATKKANVPPRPDPPSLNQRPKLAAKRPRTDQLDGGPLCGVSPFRALSPRSVSAVFPRPFPHSRTVHSPDERPHRAMTGARRKKRLHGAMIQTPRFPAKKRDGLRAENGKCIRNGQRV</sequence>
<feature type="region of interest" description="Disordered" evidence="1">
    <location>
        <begin position="1"/>
        <end position="41"/>
    </location>
</feature>
<dbReference type="Proteomes" id="UP000582659">
    <property type="component" value="Unassembled WGS sequence"/>
</dbReference>
<proteinExistence type="predicted"/>
<feature type="region of interest" description="Disordered" evidence="1">
    <location>
        <begin position="54"/>
        <end position="118"/>
    </location>
</feature>
<organism evidence="4 6">
    <name type="scientific">Bursaphelenchus xylophilus</name>
    <name type="common">Pinewood nematode worm</name>
    <name type="synonym">Aphelenchoides xylophilus</name>
    <dbReference type="NCBI Taxonomy" id="6326"/>
    <lineage>
        <taxon>Eukaryota</taxon>
        <taxon>Metazoa</taxon>
        <taxon>Ecdysozoa</taxon>
        <taxon>Nematoda</taxon>
        <taxon>Chromadorea</taxon>
        <taxon>Rhabditida</taxon>
        <taxon>Tylenchina</taxon>
        <taxon>Tylenchomorpha</taxon>
        <taxon>Aphelenchoidea</taxon>
        <taxon>Aphelenchoididae</taxon>
        <taxon>Bursaphelenchus</taxon>
    </lineage>
</organism>